<feature type="compositionally biased region" description="Low complexity" evidence="2">
    <location>
        <begin position="320"/>
        <end position="334"/>
    </location>
</feature>
<feature type="compositionally biased region" description="Low complexity" evidence="2">
    <location>
        <begin position="353"/>
        <end position="368"/>
    </location>
</feature>
<feature type="compositionally biased region" description="Pro residues" evidence="2">
    <location>
        <begin position="65"/>
        <end position="80"/>
    </location>
</feature>
<evidence type="ECO:0000256" key="2">
    <source>
        <dbReference type="SAM" id="MobiDB-lite"/>
    </source>
</evidence>
<keyword evidence="4" id="KW-1185">Reference proteome</keyword>
<protein>
    <submittedName>
        <fullName evidence="3">Uncharacterized protein</fullName>
    </submittedName>
</protein>
<dbReference type="PANTHER" id="PTHR24216:SF8">
    <property type="entry name" value="PAXILLIN, ISOFORM F"/>
    <property type="match status" value="1"/>
</dbReference>
<feature type="region of interest" description="Disordered" evidence="2">
    <location>
        <begin position="723"/>
        <end position="746"/>
    </location>
</feature>
<reference evidence="3 4" key="1">
    <citation type="journal article" date="2012" name="BMC Genomics">
        <title>Comparative genomics of the white-rot fungi, Phanerochaete carnosa and P. chrysosporium, to elucidate the genetic basis of the distinct wood types they colonize.</title>
        <authorList>
            <person name="Suzuki H."/>
            <person name="MacDonald J."/>
            <person name="Syed K."/>
            <person name="Salamov A."/>
            <person name="Hori C."/>
            <person name="Aerts A."/>
            <person name="Henrissat B."/>
            <person name="Wiebenga A."/>
            <person name="vanKuyk P.A."/>
            <person name="Barry K."/>
            <person name="Lindquist E."/>
            <person name="LaButti K."/>
            <person name="Lapidus A."/>
            <person name="Lucas S."/>
            <person name="Coutinho P."/>
            <person name="Gong Y."/>
            <person name="Samejima M."/>
            <person name="Mahadevan R."/>
            <person name="Abou-Zaid M."/>
            <person name="de Vries R.P."/>
            <person name="Igarashi K."/>
            <person name="Yadav J.S."/>
            <person name="Grigoriev I.V."/>
            <person name="Master E.R."/>
        </authorList>
    </citation>
    <scope>NUCLEOTIDE SEQUENCE [LARGE SCALE GENOMIC DNA]</scope>
    <source>
        <strain evidence="3 4">HHB-10118-sp</strain>
    </source>
</reference>
<feature type="region of interest" description="Disordered" evidence="2">
    <location>
        <begin position="633"/>
        <end position="705"/>
    </location>
</feature>
<dbReference type="Proteomes" id="UP000008370">
    <property type="component" value="Unassembled WGS sequence"/>
</dbReference>
<feature type="compositionally biased region" description="Polar residues" evidence="2">
    <location>
        <begin position="688"/>
        <end position="700"/>
    </location>
</feature>
<organism evidence="3 4">
    <name type="scientific">Phanerochaete carnosa (strain HHB-10118-sp)</name>
    <name type="common">White-rot fungus</name>
    <name type="synonym">Peniophora carnosa</name>
    <dbReference type="NCBI Taxonomy" id="650164"/>
    <lineage>
        <taxon>Eukaryota</taxon>
        <taxon>Fungi</taxon>
        <taxon>Dikarya</taxon>
        <taxon>Basidiomycota</taxon>
        <taxon>Agaricomycotina</taxon>
        <taxon>Agaricomycetes</taxon>
        <taxon>Polyporales</taxon>
        <taxon>Phanerochaetaceae</taxon>
        <taxon>Phanerochaete</taxon>
    </lineage>
</organism>
<dbReference type="InParanoid" id="K5WJI8"/>
<feature type="compositionally biased region" description="Low complexity" evidence="2">
    <location>
        <begin position="723"/>
        <end position="733"/>
    </location>
</feature>
<evidence type="ECO:0000256" key="1">
    <source>
        <dbReference type="SAM" id="Coils"/>
    </source>
</evidence>
<feature type="compositionally biased region" description="Low complexity" evidence="2">
    <location>
        <begin position="386"/>
        <end position="405"/>
    </location>
</feature>
<feature type="compositionally biased region" description="Basic residues" evidence="2">
    <location>
        <begin position="36"/>
        <end position="48"/>
    </location>
</feature>
<dbReference type="RefSeq" id="XP_007392133.1">
    <property type="nucleotide sequence ID" value="XM_007392071.1"/>
</dbReference>
<proteinExistence type="predicted"/>
<keyword evidence="1" id="KW-0175">Coiled coil</keyword>
<dbReference type="STRING" id="650164.K5WJI8"/>
<feature type="compositionally biased region" description="Polar residues" evidence="2">
    <location>
        <begin position="293"/>
        <end position="304"/>
    </location>
</feature>
<dbReference type="GeneID" id="18914850"/>
<dbReference type="OrthoDB" id="2528184at2759"/>
<dbReference type="AlphaFoldDB" id="K5WJI8"/>
<gene>
    <name evidence="3" type="ORF">PHACADRAFT_250171</name>
</gene>
<feature type="compositionally biased region" description="Basic and acidic residues" evidence="2">
    <location>
        <begin position="10"/>
        <end position="23"/>
    </location>
</feature>
<feature type="compositionally biased region" description="Polar residues" evidence="2">
    <location>
        <begin position="981"/>
        <end position="1009"/>
    </location>
</feature>
<sequence length="1015" mass="110583">MDFTASATHTLEDSTADRKKLESFRLGGPTPSTSSHHNRRLSHSRSHSRNASISPQSILLSLATPPLPSLNSPPPSPPSLPSTEKPKRNSHHRRRSSVSTRRESAEIMGVSMLNASSSSAEENINLGDKDSIRRRALLALEGKTDVGAFSKVEIPELGTPVLERGFDFPSKPSYPPGIGAGYGGGLGSLASTKRDSFGKFRASVSSKEQLGTLMEEDEEAEDSKALAFIDDVQMTLSPVPETAPEPTFLPARPRPTALNLRPLSLALIHTPLGELPTPEPSPAVRPRPGLRTLTLSPSLSNDSMPPSVDCENPAAKKRQSMIMSSSTPSSFVPSRRQSLGATAESARSRVSRRSSISYVSSTDSVSYSIPGLPTPELTPTSDQRYSLSSESSSGSQASRSSRSLSSSEHHFLYQAHSALVQRISDLERALSARPHSRSQSYASEASAPSDAPNDEMLLLVADLKAERDELKKDVEGWRTRLSDTERQVSMLMKRVEVERREAWVARERVGMVEIEKKSLEKVVAEKESWGQEGWAKYTRVQLDLAKALDECQRLRDQVARYGDIQAECCKLATALVEERKRREEAERELDSLLTTPTPQATDSKYRTPPVSRTMVYAKRGGLGFRSIGSSGSFTDVESLSDPTERPNFSLKSVEEEAEDESHELNRSESSDVENVLAGYEDEDEDDNYSFQASLSNSSFGSDECPREISHLVESSVEDIPSLISSRSASSSPAPASPPTQIHGRHHSLSKTWTFPQHVEEVANTVRPAEEIDRFFECLEDVDNSPPLHSKLRSLESSKDLFSRALATVDDDVPPFLIPSMIGVEIHESSIRAALDVVLEEDEVEEDDASVRGDGDSEIVGQIVEGGIIFTFNPPPDFEGPDDVPVRAIVSPVSPVKDEPGVPCMKGSPSAIPRPATKAFTPSTPTSTSRIPPKVSLVRPSKSTGSSSTPAKKSPPLPQTATRKVQPASFIPQPRRSPAYSAPSNALYSTPTKSQSKSRSSMVPLKTSTPKRPLRR</sequence>
<feature type="region of interest" description="Disordered" evidence="2">
    <location>
        <begin position="586"/>
        <end position="607"/>
    </location>
</feature>
<feature type="compositionally biased region" description="Polar residues" evidence="2">
    <location>
        <begin position="940"/>
        <end position="950"/>
    </location>
</feature>
<feature type="region of interest" description="Disordered" evidence="2">
    <location>
        <begin position="431"/>
        <end position="453"/>
    </location>
</feature>
<accession>K5WJI8</accession>
<evidence type="ECO:0000313" key="3">
    <source>
        <dbReference type="EMBL" id="EKM59575.1"/>
    </source>
</evidence>
<feature type="region of interest" description="Disordered" evidence="2">
    <location>
        <begin position="898"/>
        <end position="1015"/>
    </location>
</feature>
<feature type="region of interest" description="Disordered" evidence="2">
    <location>
        <begin position="272"/>
        <end position="405"/>
    </location>
</feature>
<feature type="coiled-coil region" evidence="1">
    <location>
        <begin position="453"/>
        <end position="501"/>
    </location>
</feature>
<feature type="compositionally biased region" description="Low complexity" evidence="2">
    <location>
        <begin position="49"/>
        <end position="64"/>
    </location>
</feature>
<name>K5WJI8_PHACS</name>
<feature type="region of interest" description="Disordered" evidence="2">
    <location>
        <begin position="1"/>
        <end position="105"/>
    </location>
</feature>
<dbReference type="PANTHER" id="PTHR24216">
    <property type="entry name" value="PAXILLIN-RELATED"/>
    <property type="match status" value="1"/>
</dbReference>
<dbReference type="HOGENOM" id="CLU_004656_0_0_1"/>
<feature type="compositionally biased region" description="Low complexity" evidence="2">
    <location>
        <begin position="920"/>
        <end position="932"/>
    </location>
</feature>
<evidence type="ECO:0000313" key="4">
    <source>
        <dbReference type="Proteomes" id="UP000008370"/>
    </source>
</evidence>
<dbReference type="EMBL" id="JH930469">
    <property type="protein sequence ID" value="EKM59575.1"/>
    <property type="molecule type" value="Genomic_DNA"/>
</dbReference>
<feature type="compositionally biased region" description="Polar residues" evidence="2">
    <location>
        <begin position="592"/>
        <end position="602"/>
    </location>
</feature>
<dbReference type="KEGG" id="pco:PHACADRAFT_250171"/>